<dbReference type="Gene3D" id="3.40.50.1820">
    <property type="entry name" value="alpha/beta hydrolase"/>
    <property type="match status" value="1"/>
</dbReference>
<feature type="compositionally biased region" description="Basic and acidic residues" evidence="2">
    <location>
        <begin position="307"/>
        <end position="317"/>
    </location>
</feature>
<feature type="compositionally biased region" description="Low complexity" evidence="2">
    <location>
        <begin position="1"/>
        <end position="12"/>
    </location>
</feature>
<evidence type="ECO:0000313" key="4">
    <source>
        <dbReference type="EMBL" id="GJN88702.1"/>
    </source>
</evidence>
<evidence type="ECO:0000313" key="5">
    <source>
        <dbReference type="Proteomes" id="UP001342314"/>
    </source>
</evidence>
<feature type="region of interest" description="Disordered" evidence="2">
    <location>
        <begin position="755"/>
        <end position="787"/>
    </location>
</feature>
<dbReference type="SUPFAM" id="SSF53474">
    <property type="entry name" value="alpha/beta-Hydrolases"/>
    <property type="match status" value="1"/>
</dbReference>
<dbReference type="GO" id="GO:0009086">
    <property type="term" value="P:methionine biosynthetic process"/>
    <property type="evidence" value="ECO:0007669"/>
    <property type="project" value="TreeGrafter"/>
</dbReference>
<name>A0AAV5GHZ0_9BASI</name>
<proteinExistence type="inferred from homology"/>
<gene>
    <name evidence="4" type="ORF">Rhopal_001668-T1</name>
</gene>
<reference evidence="4 5" key="1">
    <citation type="submission" date="2021-12" db="EMBL/GenBank/DDBJ databases">
        <title>High titer production of polyol ester of fatty acids by Rhodotorula paludigena BS15 towards product separation-free biomass refinery.</title>
        <authorList>
            <person name="Mano J."/>
            <person name="Ono H."/>
            <person name="Tanaka T."/>
            <person name="Naito K."/>
            <person name="Sushida H."/>
            <person name="Ike M."/>
            <person name="Tokuyasu K."/>
            <person name="Kitaoka M."/>
        </authorList>
    </citation>
    <scope>NUCLEOTIDE SEQUENCE [LARGE SCALE GENOMIC DNA]</scope>
    <source>
        <strain evidence="4 5">BS15</strain>
    </source>
</reference>
<dbReference type="NCBIfam" id="NF001209">
    <property type="entry name" value="PRK00175.1"/>
    <property type="match status" value="1"/>
</dbReference>
<feature type="compositionally biased region" description="Low complexity" evidence="2">
    <location>
        <begin position="132"/>
        <end position="161"/>
    </location>
</feature>
<sequence length="881" mass="93866">MASLSPAPCSPSTSPPPTAKPPSTCFYRARSLSELELQNLSLADMFHARHSHIADDDLDALPSLGQSVVEEAEERFQHKAAEALLFAATPAPSALPSPSRLRPPPAYSSSDAADPSYFELSRSALYSDGGESSYSTSSASTPSLWSAYSPDLASSSAEASSLGTPADSLVSSPLHPRSPCNGLALSPGSSGSPYSLARLAAPSSAKRAPAPPPPPFQLQPVPAPPPPPQQPAAPQRPSLASRRAHTSSSSLKLSLPPLRNTASFSALQGGGSSKAARPLKSPAANAVMSPLSAPSSPSRLSAPRQMDGAEKGLERRPSWIRGLEQKVEADGRLLAGRGLHTSAPARFASTPRPDADGAGAPTQGGTDRFSRPHGSNPAMSFPCVDANDLRTARLLEQRQQQRQPTHSSSSASAYNILGPATPSPSTAEDAEGPEPAYANVVSGYETYHHPHPFPLDYGGHLPSFTIAYETWGTLNAARSNAILLHTGLSASSHAHSTPANPAEGWWERFIGPGKALDTDKYFVICTNVLGGCYGSTGPSSLDPSDGQPYATRFPVISVFDMVRAQFELLSSLGIERLAASVGSSMGGMQSIAAAYLEPERVGKVVSISGTARSSPASMAMRFAQRSVLMADPNWKRGFYYDDLPPHTGMKLARQIATITYRSGPEWEQRFGRRRRDLAAPPDFDPATSPSHIPSPPVLCPDFLIETYLDHQGEQFCLKYDANSLIYISKAMDLFDMSQDALDDLEARRRARDEGKLPADALCPVPPSSSTSFTTAGQAPSKRRKDPKPFISSLPSSHAYLPALTRGLARLSRHPTLVMGVQSDTLFPIEQQRELAECLKANGNDNVVYYELNQPWGHDTFLLDVVGVGGAIKGFLEGEHKV</sequence>
<feature type="region of interest" description="Disordered" evidence="2">
    <location>
        <begin position="397"/>
        <end position="434"/>
    </location>
</feature>
<keyword evidence="5" id="KW-1185">Reference proteome</keyword>
<evidence type="ECO:0000256" key="2">
    <source>
        <dbReference type="SAM" id="MobiDB-lite"/>
    </source>
</evidence>
<protein>
    <recommendedName>
        <fullName evidence="3">AB hydrolase-1 domain-containing protein</fullName>
    </recommendedName>
</protein>
<comment type="similarity">
    <text evidence="1">Belongs to the AB hydrolase superfamily. MetX family.</text>
</comment>
<dbReference type="InterPro" id="IPR000073">
    <property type="entry name" value="AB_hydrolase_1"/>
</dbReference>
<feature type="region of interest" description="Disordered" evidence="2">
    <location>
        <begin position="129"/>
        <end position="317"/>
    </location>
</feature>
<dbReference type="InterPro" id="IPR008220">
    <property type="entry name" value="HAT_MetX-like"/>
</dbReference>
<dbReference type="InterPro" id="IPR029058">
    <property type="entry name" value="AB_hydrolase_fold"/>
</dbReference>
<dbReference type="HAMAP" id="MF_00296">
    <property type="entry name" value="MetX_acyltransf"/>
    <property type="match status" value="1"/>
</dbReference>
<accession>A0AAV5GHZ0</accession>
<dbReference type="GO" id="GO:0009092">
    <property type="term" value="P:homoserine metabolic process"/>
    <property type="evidence" value="ECO:0007669"/>
    <property type="project" value="TreeGrafter"/>
</dbReference>
<feature type="region of interest" description="Disordered" evidence="2">
    <location>
        <begin position="337"/>
        <end position="383"/>
    </location>
</feature>
<dbReference type="PANTHER" id="PTHR32268">
    <property type="entry name" value="HOMOSERINE O-ACETYLTRANSFERASE"/>
    <property type="match status" value="1"/>
</dbReference>
<feature type="compositionally biased region" description="Polar residues" evidence="2">
    <location>
        <begin position="404"/>
        <end position="413"/>
    </location>
</feature>
<dbReference type="GO" id="GO:0006535">
    <property type="term" value="P:cysteine biosynthetic process from serine"/>
    <property type="evidence" value="ECO:0007669"/>
    <property type="project" value="TreeGrafter"/>
</dbReference>
<evidence type="ECO:0000259" key="3">
    <source>
        <dbReference type="Pfam" id="PF00561"/>
    </source>
</evidence>
<dbReference type="Proteomes" id="UP001342314">
    <property type="component" value="Unassembled WGS sequence"/>
</dbReference>
<feature type="region of interest" description="Disordered" evidence="2">
    <location>
        <begin position="92"/>
        <end position="113"/>
    </location>
</feature>
<dbReference type="NCBIfam" id="TIGR01392">
    <property type="entry name" value="homoserO_Ac_trn"/>
    <property type="match status" value="1"/>
</dbReference>
<organism evidence="4 5">
    <name type="scientific">Rhodotorula paludigena</name>
    <dbReference type="NCBI Taxonomy" id="86838"/>
    <lineage>
        <taxon>Eukaryota</taxon>
        <taxon>Fungi</taxon>
        <taxon>Dikarya</taxon>
        <taxon>Basidiomycota</taxon>
        <taxon>Pucciniomycotina</taxon>
        <taxon>Microbotryomycetes</taxon>
        <taxon>Sporidiobolales</taxon>
        <taxon>Sporidiobolaceae</taxon>
        <taxon>Rhodotorula</taxon>
    </lineage>
</organism>
<feature type="compositionally biased region" description="Low complexity" evidence="2">
    <location>
        <begin position="182"/>
        <end position="208"/>
    </location>
</feature>
<dbReference type="PANTHER" id="PTHR32268:SF16">
    <property type="entry name" value="SERINE O-SUCCINYLTRANSFERASE"/>
    <property type="match status" value="1"/>
</dbReference>
<comment type="caution">
    <text evidence="4">The sequence shown here is derived from an EMBL/GenBank/DDBJ whole genome shotgun (WGS) entry which is preliminary data.</text>
</comment>
<dbReference type="GO" id="GO:0005739">
    <property type="term" value="C:mitochondrion"/>
    <property type="evidence" value="ECO:0007669"/>
    <property type="project" value="TreeGrafter"/>
</dbReference>
<dbReference type="Pfam" id="PF00561">
    <property type="entry name" value="Abhydrolase_1"/>
    <property type="match status" value="1"/>
</dbReference>
<feature type="region of interest" description="Disordered" evidence="2">
    <location>
        <begin position="1"/>
        <end position="23"/>
    </location>
</feature>
<feature type="compositionally biased region" description="Low complexity" evidence="2">
    <location>
        <begin position="232"/>
        <end position="258"/>
    </location>
</feature>
<evidence type="ECO:0000256" key="1">
    <source>
        <dbReference type="ARBA" id="ARBA00006886"/>
    </source>
</evidence>
<dbReference type="AlphaFoldDB" id="A0AAV5GHZ0"/>
<dbReference type="EMBL" id="BQKY01000003">
    <property type="protein sequence ID" value="GJN88702.1"/>
    <property type="molecule type" value="Genomic_DNA"/>
</dbReference>
<feature type="domain" description="AB hydrolase-1" evidence="3">
    <location>
        <begin position="481"/>
        <end position="862"/>
    </location>
</feature>
<feature type="compositionally biased region" description="Low complexity" evidence="2">
    <location>
        <begin position="289"/>
        <end position="304"/>
    </location>
</feature>
<dbReference type="GO" id="GO:0009001">
    <property type="term" value="F:serine O-acetyltransferase activity"/>
    <property type="evidence" value="ECO:0007669"/>
    <property type="project" value="TreeGrafter"/>
</dbReference>
<dbReference type="GO" id="GO:0004414">
    <property type="term" value="F:homoserine O-acetyltransferase activity"/>
    <property type="evidence" value="ECO:0007669"/>
    <property type="project" value="TreeGrafter"/>
</dbReference>
<feature type="compositionally biased region" description="Pro residues" evidence="2">
    <location>
        <begin position="209"/>
        <end position="231"/>
    </location>
</feature>